<dbReference type="SUPFAM" id="SSF55729">
    <property type="entry name" value="Acyl-CoA N-acyltransferases (Nat)"/>
    <property type="match status" value="1"/>
</dbReference>
<dbReference type="EMBL" id="JAVRRL010000041">
    <property type="protein sequence ID" value="KAK5111238.1"/>
    <property type="molecule type" value="Genomic_DNA"/>
</dbReference>
<dbReference type="Gene3D" id="3.40.630.30">
    <property type="match status" value="1"/>
</dbReference>
<dbReference type="PANTHER" id="PTHR42791">
    <property type="entry name" value="GNAT FAMILY ACETYLTRANSFERASE"/>
    <property type="match status" value="1"/>
</dbReference>
<dbReference type="PANTHER" id="PTHR42791:SF1">
    <property type="entry name" value="N-ACETYLTRANSFERASE DOMAIN-CONTAINING PROTEIN"/>
    <property type="match status" value="1"/>
</dbReference>
<protein>
    <recommendedName>
        <fullName evidence="1">N-acetyltransferase domain-containing protein</fullName>
    </recommendedName>
</protein>
<accession>A0AAN7TEG2</accession>
<organism evidence="2 3">
    <name type="scientific">Meristemomyces frigidus</name>
    <dbReference type="NCBI Taxonomy" id="1508187"/>
    <lineage>
        <taxon>Eukaryota</taxon>
        <taxon>Fungi</taxon>
        <taxon>Dikarya</taxon>
        <taxon>Ascomycota</taxon>
        <taxon>Pezizomycotina</taxon>
        <taxon>Dothideomycetes</taxon>
        <taxon>Dothideomycetidae</taxon>
        <taxon>Mycosphaerellales</taxon>
        <taxon>Teratosphaeriaceae</taxon>
        <taxon>Meristemomyces</taxon>
    </lineage>
</organism>
<name>A0AAN7TEG2_9PEZI</name>
<dbReference type="AlphaFoldDB" id="A0AAN7TEG2"/>
<evidence type="ECO:0000313" key="3">
    <source>
        <dbReference type="Proteomes" id="UP001310890"/>
    </source>
</evidence>
<dbReference type="PROSITE" id="PS51186">
    <property type="entry name" value="GNAT"/>
    <property type="match status" value="1"/>
</dbReference>
<reference evidence="2" key="1">
    <citation type="submission" date="2023-08" db="EMBL/GenBank/DDBJ databases">
        <title>Black Yeasts Isolated from many extreme environments.</title>
        <authorList>
            <person name="Coleine C."/>
            <person name="Stajich J.E."/>
            <person name="Selbmann L."/>
        </authorList>
    </citation>
    <scope>NUCLEOTIDE SEQUENCE</scope>
    <source>
        <strain evidence="2">CCFEE 5401</strain>
    </source>
</reference>
<dbReference type="Proteomes" id="UP001310890">
    <property type="component" value="Unassembled WGS sequence"/>
</dbReference>
<dbReference type="GO" id="GO:0016747">
    <property type="term" value="F:acyltransferase activity, transferring groups other than amino-acyl groups"/>
    <property type="evidence" value="ECO:0007669"/>
    <property type="project" value="InterPro"/>
</dbReference>
<evidence type="ECO:0000259" key="1">
    <source>
        <dbReference type="PROSITE" id="PS51186"/>
    </source>
</evidence>
<dbReference type="InterPro" id="IPR016181">
    <property type="entry name" value="Acyl_CoA_acyltransferase"/>
</dbReference>
<dbReference type="InterPro" id="IPR000182">
    <property type="entry name" value="GNAT_dom"/>
</dbReference>
<proteinExistence type="predicted"/>
<feature type="domain" description="N-acetyltransferase" evidence="1">
    <location>
        <begin position="164"/>
        <end position="240"/>
    </location>
</feature>
<dbReference type="InterPro" id="IPR052523">
    <property type="entry name" value="Trichothecene_AcTrans"/>
</dbReference>
<evidence type="ECO:0000313" key="2">
    <source>
        <dbReference type="EMBL" id="KAK5111238.1"/>
    </source>
</evidence>
<dbReference type="CDD" id="cd04301">
    <property type="entry name" value="NAT_SF"/>
    <property type="match status" value="1"/>
</dbReference>
<sequence>MAAIAPAPDVTFSKRTLPFPTEDILILPMADDDLLSAAETAGWSFGYEDNPFTNFTSPEPIRPRNDDDHRIAQAKSASRFKEMVSGPDANLNMVMKIVQKGEEHKVLGAAFWGLPGERHKDLDKSKLEVEKLEAWSDIHEKNWNTLMNTFQAAKDEILKEQAAKCLYLKILFIHTDYQSAGLGKRLLQHGFDYADKFRIPVCLESSKAGRPVYERMGFKVEKMIKVEGADLDSPFMVRWA</sequence>
<comment type="caution">
    <text evidence="2">The sequence shown here is derived from an EMBL/GenBank/DDBJ whole genome shotgun (WGS) entry which is preliminary data.</text>
</comment>
<dbReference type="Pfam" id="PF13673">
    <property type="entry name" value="Acetyltransf_10"/>
    <property type="match status" value="1"/>
</dbReference>
<gene>
    <name evidence="2" type="ORF">LTR62_005266</name>
</gene>